<dbReference type="InterPro" id="IPR036097">
    <property type="entry name" value="HisK_dim/P_sf"/>
</dbReference>
<dbReference type="Pfam" id="PF13426">
    <property type="entry name" value="PAS_9"/>
    <property type="match status" value="1"/>
</dbReference>
<dbReference type="EMBL" id="CP007029">
    <property type="protein sequence ID" value="AHE98822.1"/>
    <property type="molecule type" value="Genomic_DNA"/>
</dbReference>
<dbReference type="Pfam" id="PF00512">
    <property type="entry name" value="HisKA"/>
    <property type="match status" value="1"/>
</dbReference>
<evidence type="ECO:0000256" key="2">
    <source>
        <dbReference type="ARBA" id="ARBA00004236"/>
    </source>
</evidence>
<dbReference type="SUPFAM" id="SSF47384">
    <property type="entry name" value="Homodimeric domain of signal transducing histidine kinase"/>
    <property type="match status" value="1"/>
</dbReference>
<dbReference type="SUPFAM" id="SSF55785">
    <property type="entry name" value="PYP-like sensor domain (PAS domain)"/>
    <property type="match status" value="1"/>
</dbReference>
<keyword evidence="5" id="KW-0813">Transport</keyword>
<dbReference type="Gene3D" id="3.30.450.20">
    <property type="entry name" value="PAS domain"/>
    <property type="match status" value="1"/>
</dbReference>
<dbReference type="InterPro" id="IPR035965">
    <property type="entry name" value="PAS-like_dom_sf"/>
</dbReference>
<evidence type="ECO:0000256" key="17">
    <source>
        <dbReference type="ARBA" id="ARBA00025207"/>
    </source>
</evidence>
<keyword evidence="12 20" id="KW-0418">Kinase</keyword>
<evidence type="ECO:0000256" key="10">
    <source>
        <dbReference type="ARBA" id="ARBA00022692"/>
    </source>
</evidence>
<dbReference type="SUPFAM" id="SSF55874">
    <property type="entry name" value="ATPase domain of HSP90 chaperone/DNA topoisomerase II/histidine kinase"/>
    <property type="match status" value="1"/>
</dbReference>
<dbReference type="Pfam" id="PF11808">
    <property type="entry name" value="PhoR"/>
    <property type="match status" value="1"/>
</dbReference>
<dbReference type="PRINTS" id="PR00344">
    <property type="entry name" value="BCTRLSENSOR"/>
</dbReference>
<evidence type="ECO:0000256" key="7">
    <source>
        <dbReference type="ARBA" id="ARBA00022553"/>
    </source>
</evidence>
<evidence type="ECO:0000256" key="3">
    <source>
        <dbReference type="ARBA" id="ARBA00012438"/>
    </source>
</evidence>
<evidence type="ECO:0000256" key="8">
    <source>
        <dbReference type="ARBA" id="ARBA00022592"/>
    </source>
</evidence>
<dbReference type="SMART" id="SM00388">
    <property type="entry name" value="HisKA"/>
    <property type="match status" value="1"/>
</dbReference>
<feature type="transmembrane region" description="Helical" evidence="18">
    <location>
        <begin position="12"/>
        <end position="45"/>
    </location>
</feature>
<dbReference type="Gene3D" id="3.30.565.10">
    <property type="entry name" value="Histidine kinase-like ATPase, C-terminal domain"/>
    <property type="match status" value="1"/>
</dbReference>
<keyword evidence="6" id="KW-1003">Cell membrane</keyword>
<dbReference type="GO" id="GO:0005524">
    <property type="term" value="F:ATP binding"/>
    <property type="evidence" value="ECO:0007669"/>
    <property type="project" value="UniProtKB-KW"/>
</dbReference>
<dbReference type="NCBIfam" id="TIGR02966">
    <property type="entry name" value="phoR_proteo"/>
    <property type="match status" value="1"/>
</dbReference>
<dbReference type="InterPro" id="IPR021766">
    <property type="entry name" value="PhoR_N"/>
</dbReference>
<dbReference type="GO" id="GO:0005886">
    <property type="term" value="C:plasma membrane"/>
    <property type="evidence" value="ECO:0007669"/>
    <property type="project" value="UniProtKB-SubCell"/>
</dbReference>
<dbReference type="InterPro" id="IPR014310">
    <property type="entry name" value="Sig_transdc_His_kinase_PhoR"/>
</dbReference>
<comment type="catalytic activity">
    <reaction evidence="1">
        <text>ATP + protein L-histidine = ADP + protein N-phospho-L-histidine.</text>
        <dbReference type="EC" id="2.7.13.3"/>
    </reaction>
</comment>
<reference evidence="20 21" key="1">
    <citation type="submission" date="2013-12" db="EMBL/GenBank/DDBJ databases">
        <authorList>
            <consortium name="DOE Joint Genome Institute"/>
            <person name="Muyzer G."/>
            <person name="Huntemann M."/>
            <person name="Han J."/>
            <person name="Chen A."/>
            <person name="Kyrpides N."/>
            <person name="Mavromatis K."/>
            <person name="Markowitz V."/>
            <person name="Palaniappan K."/>
            <person name="Ivanova N."/>
            <person name="Schaumberg A."/>
            <person name="Pati A."/>
            <person name="Liolios K."/>
            <person name="Nordberg H.P."/>
            <person name="Cantor M.N."/>
            <person name="Hua S.X."/>
            <person name="Woyke T."/>
        </authorList>
    </citation>
    <scope>NUCLEOTIDE SEQUENCE [LARGE SCALE GENOMIC DNA]</scope>
    <source>
        <strain evidence="20 21">ARh 1</strain>
    </source>
</reference>
<dbReference type="PANTHER" id="PTHR45453:SF1">
    <property type="entry name" value="PHOSPHATE REGULON SENSOR PROTEIN PHOR"/>
    <property type="match status" value="1"/>
</dbReference>
<keyword evidence="8" id="KW-0592">Phosphate transport</keyword>
<evidence type="ECO:0000313" key="21">
    <source>
        <dbReference type="Proteomes" id="UP000005289"/>
    </source>
</evidence>
<dbReference type="RefSeq" id="WP_006747944.1">
    <property type="nucleotide sequence ID" value="NZ_CP007029.1"/>
</dbReference>
<dbReference type="InterPro" id="IPR003661">
    <property type="entry name" value="HisK_dim/P_dom"/>
</dbReference>
<evidence type="ECO:0000259" key="19">
    <source>
        <dbReference type="PROSITE" id="PS50109"/>
    </source>
</evidence>
<dbReference type="InterPro" id="IPR000014">
    <property type="entry name" value="PAS"/>
</dbReference>
<accession>W0DNK2</accession>
<dbReference type="HOGENOM" id="CLU_000445_89_2_6"/>
<keyword evidence="16 18" id="KW-0472">Membrane</keyword>
<keyword evidence="11" id="KW-0547">Nucleotide-binding</keyword>
<dbReference type="AlphaFoldDB" id="W0DNK2"/>
<dbReference type="Proteomes" id="UP000005289">
    <property type="component" value="Chromosome"/>
</dbReference>
<evidence type="ECO:0000256" key="13">
    <source>
        <dbReference type="ARBA" id="ARBA00022840"/>
    </source>
</evidence>
<dbReference type="CDD" id="cd00130">
    <property type="entry name" value="PAS"/>
    <property type="match status" value="1"/>
</dbReference>
<gene>
    <name evidence="20" type="ORF">THITH_11830</name>
</gene>
<proteinExistence type="predicted"/>
<dbReference type="FunFam" id="1.10.287.130:FF:000001">
    <property type="entry name" value="Two-component sensor histidine kinase"/>
    <property type="match status" value="1"/>
</dbReference>
<dbReference type="FunFam" id="3.30.565.10:FF:000032">
    <property type="entry name" value="Phosphate regulon sensor histidine kinase PhoR"/>
    <property type="match status" value="1"/>
</dbReference>
<evidence type="ECO:0000256" key="6">
    <source>
        <dbReference type="ARBA" id="ARBA00022475"/>
    </source>
</evidence>
<dbReference type="GO" id="GO:0016036">
    <property type="term" value="P:cellular response to phosphate starvation"/>
    <property type="evidence" value="ECO:0007669"/>
    <property type="project" value="TreeGrafter"/>
</dbReference>
<dbReference type="PROSITE" id="PS50109">
    <property type="entry name" value="HIS_KIN"/>
    <property type="match status" value="1"/>
</dbReference>
<evidence type="ECO:0000256" key="18">
    <source>
        <dbReference type="SAM" id="Phobius"/>
    </source>
</evidence>
<dbReference type="InterPro" id="IPR003594">
    <property type="entry name" value="HATPase_dom"/>
</dbReference>
<dbReference type="Gene3D" id="1.10.287.130">
    <property type="match status" value="1"/>
</dbReference>
<dbReference type="KEGG" id="tti:THITH_11830"/>
<protein>
    <recommendedName>
        <fullName evidence="4">Phosphate regulon sensor protein PhoR</fullName>
        <ecNumber evidence="3">2.7.13.3</ecNumber>
    </recommendedName>
</protein>
<evidence type="ECO:0000256" key="1">
    <source>
        <dbReference type="ARBA" id="ARBA00000085"/>
    </source>
</evidence>
<dbReference type="PANTHER" id="PTHR45453">
    <property type="entry name" value="PHOSPHATE REGULON SENSOR PROTEIN PHOR"/>
    <property type="match status" value="1"/>
</dbReference>
<keyword evidence="9" id="KW-0808">Transferase</keyword>
<keyword evidence="7" id="KW-0597">Phosphoprotein</keyword>
<evidence type="ECO:0000256" key="14">
    <source>
        <dbReference type="ARBA" id="ARBA00022989"/>
    </source>
</evidence>
<evidence type="ECO:0000256" key="12">
    <source>
        <dbReference type="ARBA" id="ARBA00022777"/>
    </source>
</evidence>
<evidence type="ECO:0000256" key="9">
    <source>
        <dbReference type="ARBA" id="ARBA00022679"/>
    </source>
</evidence>
<dbReference type="GO" id="GO:0004721">
    <property type="term" value="F:phosphoprotein phosphatase activity"/>
    <property type="evidence" value="ECO:0007669"/>
    <property type="project" value="InterPro"/>
</dbReference>
<sequence>MIPRNPWPLWQARFALALLGLVLIGWWTAQWLLVFLLGAFAALAWNFHNLRRLERWLRLTRKLDPPRSLGLWGEIFDGLYRMRRRSRERDKRRRNLVRNYRDSIRAMPDATVVLRGDYAIEWCNQAALDLLGLQWPRDEGRRITNIVRHPEFVSFLAQHVHEARSLSLPSPADARIWLEIRLIPYARKRYLLLARDITAMKRLETMRSDFVANVSHELRTPLSVVYGVAETLDEEIGGNPELGRSVRLLQEQAERMKHLVDDLLLLARLETGGAPRNGRWVDVPALLPGLIDEARVLSGARQHQLELEATPGLLLLGNEKELRSAFANLLFNAVHYTPEGGRISLRWSSDNQAGYLEVEDTGIGIEPRHIDRLTERFYRVDNGRSKSRGGTGLGLAIVKHVLMRHEAQLRIRSTPGQGSRFTCVFPAKLLRQSLAEREHAGAGS</sequence>
<dbReference type="Pfam" id="PF02518">
    <property type="entry name" value="HATPase_c"/>
    <property type="match status" value="1"/>
</dbReference>
<evidence type="ECO:0000256" key="16">
    <source>
        <dbReference type="ARBA" id="ARBA00023136"/>
    </source>
</evidence>
<evidence type="ECO:0000256" key="15">
    <source>
        <dbReference type="ARBA" id="ARBA00023012"/>
    </source>
</evidence>
<evidence type="ECO:0000256" key="4">
    <source>
        <dbReference type="ARBA" id="ARBA00019665"/>
    </source>
</evidence>
<name>W0DNK2_9GAMM</name>
<keyword evidence="14 18" id="KW-1133">Transmembrane helix</keyword>
<dbReference type="SMART" id="SM00387">
    <property type="entry name" value="HATPase_c"/>
    <property type="match status" value="1"/>
</dbReference>
<keyword evidence="10 18" id="KW-0812">Transmembrane</keyword>
<keyword evidence="15" id="KW-0902">Two-component regulatory system</keyword>
<dbReference type="OrthoDB" id="9813151at2"/>
<dbReference type="GO" id="GO:0000155">
    <property type="term" value="F:phosphorelay sensor kinase activity"/>
    <property type="evidence" value="ECO:0007669"/>
    <property type="project" value="InterPro"/>
</dbReference>
<feature type="domain" description="Histidine kinase" evidence="19">
    <location>
        <begin position="213"/>
        <end position="429"/>
    </location>
</feature>
<dbReference type="GO" id="GO:0006817">
    <property type="term" value="P:phosphate ion transport"/>
    <property type="evidence" value="ECO:0007669"/>
    <property type="project" value="UniProtKB-KW"/>
</dbReference>
<dbReference type="InterPro" id="IPR050351">
    <property type="entry name" value="BphY/WalK/GraS-like"/>
</dbReference>
<dbReference type="STRING" id="713585.THITH_11830"/>
<dbReference type="InterPro" id="IPR005467">
    <property type="entry name" value="His_kinase_dom"/>
</dbReference>
<evidence type="ECO:0000256" key="11">
    <source>
        <dbReference type="ARBA" id="ARBA00022741"/>
    </source>
</evidence>
<dbReference type="NCBIfam" id="NF008235">
    <property type="entry name" value="PRK11006.1"/>
    <property type="match status" value="1"/>
</dbReference>
<evidence type="ECO:0000313" key="20">
    <source>
        <dbReference type="EMBL" id="AHE98822.1"/>
    </source>
</evidence>
<keyword evidence="21" id="KW-1185">Reference proteome</keyword>
<comment type="function">
    <text evidence="17">Member of the two-component regulatory system PhoR/PhoB involved in the phosphate regulon genes expression. PhoR may function as a membrane-associated protein kinase that phosphorylates PhoB in response to environmental signals.</text>
</comment>
<dbReference type="SMART" id="SM00091">
    <property type="entry name" value="PAS"/>
    <property type="match status" value="1"/>
</dbReference>
<keyword evidence="13" id="KW-0067">ATP-binding</keyword>
<dbReference type="InterPro" id="IPR004358">
    <property type="entry name" value="Sig_transdc_His_kin-like_C"/>
</dbReference>
<comment type="subcellular location">
    <subcellularLocation>
        <location evidence="2">Cell membrane</location>
    </subcellularLocation>
</comment>
<dbReference type="CDD" id="cd00082">
    <property type="entry name" value="HisKA"/>
    <property type="match status" value="1"/>
</dbReference>
<dbReference type="InterPro" id="IPR036890">
    <property type="entry name" value="HATPase_C_sf"/>
</dbReference>
<evidence type="ECO:0000256" key="5">
    <source>
        <dbReference type="ARBA" id="ARBA00022448"/>
    </source>
</evidence>
<organism evidence="20 21">
    <name type="scientific">Thioalkalivibrio paradoxus ARh 1</name>
    <dbReference type="NCBI Taxonomy" id="713585"/>
    <lineage>
        <taxon>Bacteria</taxon>
        <taxon>Pseudomonadati</taxon>
        <taxon>Pseudomonadota</taxon>
        <taxon>Gammaproteobacteria</taxon>
        <taxon>Chromatiales</taxon>
        <taxon>Ectothiorhodospiraceae</taxon>
        <taxon>Thioalkalivibrio</taxon>
    </lineage>
</organism>
<dbReference type="EC" id="2.7.13.3" evidence="3"/>